<evidence type="ECO:0000313" key="4">
    <source>
        <dbReference type="Proteomes" id="UP001596072"/>
    </source>
</evidence>
<feature type="region of interest" description="Disordered" evidence="1">
    <location>
        <begin position="190"/>
        <end position="220"/>
    </location>
</feature>
<keyword evidence="3" id="KW-0808">Transferase</keyword>
<dbReference type="EC" id="2.3.1.234" evidence="3"/>
<dbReference type="SUPFAM" id="SSF53067">
    <property type="entry name" value="Actin-like ATPase domain"/>
    <property type="match status" value="2"/>
</dbReference>
<dbReference type="RefSeq" id="WP_378526905.1">
    <property type="nucleotide sequence ID" value="NZ_JBHSNS010000001.1"/>
</dbReference>
<feature type="compositionally biased region" description="Basic and acidic residues" evidence="1">
    <location>
        <begin position="196"/>
        <end position="206"/>
    </location>
</feature>
<keyword evidence="3" id="KW-0012">Acyltransferase</keyword>
<dbReference type="Proteomes" id="UP001596072">
    <property type="component" value="Unassembled WGS sequence"/>
</dbReference>
<dbReference type="Pfam" id="PF00814">
    <property type="entry name" value="TsaD"/>
    <property type="match status" value="1"/>
</dbReference>
<dbReference type="CDD" id="cd24032">
    <property type="entry name" value="ASKHA_NBD_TsaB"/>
    <property type="match status" value="1"/>
</dbReference>
<sequence length="220" mass="22831">MLLAFDTASPRVTVALHDGSDVVAEEAAGTGMRHGEQLAPLIERVLAAAGIGPADLTGIAVGVGPGPFTGLRVGLVTARTMAHVLQVPVHGVCSLDVLAIEAVERGIVDGAFSVATDARRKEVYLASYDDSGRRTSGPVVDRPAALATELPVVGEGAALYPDAFPDAREPLRPSAGWLARAVTTGAVQTGEPEPLYLRRPDAEIPRPPKAVLLPETPANR</sequence>
<evidence type="ECO:0000259" key="2">
    <source>
        <dbReference type="Pfam" id="PF00814"/>
    </source>
</evidence>
<dbReference type="InterPro" id="IPR000905">
    <property type="entry name" value="Gcp-like_dom"/>
</dbReference>
<name>A0ABW0Z9F0_9ACTN</name>
<organism evidence="3 4">
    <name type="scientific">Nocardioides vastitatis</name>
    <dbReference type="NCBI Taxonomy" id="2568655"/>
    <lineage>
        <taxon>Bacteria</taxon>
        <taxon>Bacillati</taxon>
        <taxon>Actinomycetota</taxon>
        <taxon>Actinomycetes</taxon>
        <taxon>Propionibacteriales</taxon>
        <taxon>Nocardioidaceae</taxon>
        <taxon>Nocardioides</taxon>
    </lineage>
</organism>
<dbReference type="EMBL" id="JBHSNS010000001">
    <property type="protein sequence ID" value="MFC5727619.1"/>
    <property type="molecule type" value="Genomic_DNA"/>
</dbReference>
<accession>A0ABW0Z9F0</accession>
<dbReference type="PANTHER" id="PTHR11735:SF11">
    <property type="entry name" value="TRNA THREONYLCARBAMOYLADENOSINE BIOSYNTHESIS PROTEIN TSAB"/>
    <property type="match status" value="1"/>
</dbReference>
<evidence type="ECO:0000256" key="1">
    <source>
        <dbReference type="SAM" id="MobiDB-lite"/>
    </source>
</evidence>
<dbReference type="InterPro" id="IPR022496">
    <property type="entry name" value="T6A_TsaB"/>
</dbReference>
<dbReference type="NCBIfam" id="TIGR03725">
    <property type="entry name" value="T6A_YeaZ"/>
    <property type="match status" value="1"/>
</dbReference>
<proteinExistence type="predicted"/>
<dbReference type="PANTHER" id="PTHR11735">
    <property type="entry name" value="TRNA N6-ADENOSINE THREONYLCARBAMOYLTRANSFERASE"/>
    <property type="match status" value="1"/>
</dbReference>
<evidence type="ECO:0000313" key="3">
    <source>
        <dbReference type="EMBL" id="MFC5727619.1"/>
    </source>
</evidence>
<reference evidence="4" key="1">
    <citation type="journal article" date="2019" name="Int. J. Syst. Evol. Microbiol.">
        <title>The Global Catalogue of Microorganisms (GCM) 10K type strain sequencing project: providing services to taxonomists for standard genome sequencing and annotation.</title>
        <authorList>
            <consortium name="The Broad Institute Genomics Platform"/>
            <consortium name="The Broad Institute Genome Sequencing Center for Infectious Disease"/>
            <person name="Wu L."/>
            <person name="Ma J."/>
        </authorList>
    </citation>
    <scope>NUCLEOTIDE SEQUENCE [LARGE SCALE GENOMIC DNA]</scope>
    <source>
        <strain evidence="4">YIM 94188</strain>
    </source>
</reference>
<protein>
    <submittedName>
        <fullName evidence="3">tRNA (Adenosine(37)-N6)-threonylcarbamoyltransferase complex dimerization subunit type 1 TsaB</fullName>
        <ecNumber evidence="3">2.3.1.234</ecNumber>
    </submittedName>
</protein>
<dbReference type="InterPro" id="IPR043129">
    <property type="entry name" value="ATPase_NBD"/>
</dbReference>
<dbReference type="Gene3D" id="3.30.420.40">
    <property type="match status" value="2"/>
</dbReference>
<feature type="domain" description="Gcp-like" evidence="2">
    <location>
        <begin position="33"/>
        <end position="147"/>
    </location>
</feature>
<keyword evidence="4" id="KW-1185">Reference proteome</keyword>
<dbReference type="GO" id="GO:0061711">
    <property type="term" value="F:tRNA N(6)-L-threonylcarbamoyladenine synthase activity"/>
    <property type="evidence" value="ECO:0007669"/>
    <property type="project" value="UniProtKB-EC"/>
</dbReference>
<comment type="caution">
    <text evidence="3">The sequence shown here is derived from an EMBL/GenBank/DDBJ whole genome shotgun (WGS) entry which is preliminary data.</text>
</comment>
<gene>
    <name evidence="3" type="primary">tsaB</name>
    <name evidence="3" type="ORF">ACFPQB_01725</name>
</gene>